<keyword evidence="2" id="KW-0732">Signal</keyword>
<dbReference type="EMBL" id="JAMQOL010000001">
    <property type="protein sequence ID" value="MCM4076037.1"/>
    <property type="molecule type" value="Genomic_DNA"/>
</dbReference>
<dbReference type="Proteomes" id="UP001523216">
    <property type="component" value="Unassembled WGS sequence"/>
</dbReference>
<sequence length="256" mass="28064">MMRIYRWAVAVLVTGTLAACDSAATEPPPVAPEQPAASVPARVVAPSRSAPRPKPIAYPERGAGRWRFAPAGTATAGRGGRLLRYRVAVEQGITGVPAVTFAAAAEATLADPRGWIRGRQWRFRRVGPGQPYDMTLYLATPITRDRLCDDVPEGYTSCRNGDKVVLNVARWARGVPFYRGELAAYRQYMVNHEVGHRLGHGHERCPAKGDPAPVMQQQTLGMHGCTINPWPYPDGALWRGPSGQYDDEPPVRSRTR</sequence>
<evidence type="ECO:0000313" key="5">
    <source>
        <dbReference type="Proteomes" id="UP001523216"/>
    </source>
</evidence>
<proteinExistence type="predicted"/>
<geneLocation type="plasmid" evidence="4">
    <name>p1</name>
</geneLocation>
<dbReference type="InterPro" id="IPR022603">
    <property type="entry name" value="DUF3152"/>
</dbReference>
<dbReference type="PROSITE" id="PS51257">
    <property type="entry name" value="PROKAR_LIPOPROTEIN"/>
    <property type="match status" value="1"/>
</dbReference>
<protein>
    <submittedName>
        <fullName evidence="4">DUF3152 domain-containing protein</fullName>
    </submittedName>
</protein>
<reference evidence="4 5" key="1">
    <citation type="submission" date="2022-06" db="EMBL/GenBank/DDBJ databases">
        <title>Actinoplanes abujensis sp. nov., isolated from Nigerian arid soil.</title>
        <authorList>
            <person name="Ding P."/>
        </authorList>
    </citation>
    <scope>NUCLEOTIDE SEQUENCE [LARGE SCALE GENOMIC DNA]</scope>
    <source>
        <strain evidence="5">TRM88002</strain>
        <plasmid evidence="4">p1</plasmid>
    </source>
</reference>
<feature type="region of interest" description="Disordered" evidence="1">
    <location>
        <begin position="22"/>
        <end position="56"/>
    </location>
</feature>
<keyword evidence="4" id="KW-0614">Plasmid</keyword>
<evidence type="ECO:0000256" key="1">
    <source>
        <dbReference type="SAM" id="MobiDB-lite"/>
    </source>
</evidence>
<keyword evidence="5" id="KW-1185">Reference proteome</keyword>
<evidence type="ECO:0000313" key="4">
    <source>
        <dbReference type="EMBL" id="MCM4076037.1"/>
    </source>
</evidence>
<evidence type="ECO:0000259" key="3">
    <source>
        <dbReference type="Pfam" id="PF11350"/>
    </source>
</evidence>
<comment type="caution">
    <text evidence="4">The sequence shown here is derived from an EMBL/GenBank/DDBJ whole genome shotgun (WGS) entry which is preliminary data.</text>
</comment>
<organism evidence="4 5">
    <name type="scientific">Paractinoplanes hotanensis</name>
    <dbReference type="NCBI Taxonomy" id="2906497"/>
    <lineage>
        <taxon>Bacteria</taxon>
        <taxon>Bacillati</taxon>
        <taxon>Actinomycetota</taxon>
        <taxon>Actinomycetes</taxon>
        <taxon>Micromonosporales</taxon>
        <taxon>Micromonosporaceae</taxon>
        <taxon>Paractinoplanes</taxon>
    </lineage>
</organism>
<feature type="compositionally biased region" description="Low complexity" evidence="1">
    <location>
        <begin position="33"/>
        <end position="50"/>
    </location>
</feature>
<dbReference type="SUPFAM" id="SSF55486">
    <property type="entry name" value="Metalloproteases ('zincins'), catalytic domain"/>
    <property type="match status" value="1"/>
</dbReference>
<dbReference type="RefSeq" id="WP_251796060.1">
    <property type="nucleotide sequence ID" value="NZ_JAMQOL010000001.1"/>
</dbReference>
<name>A0ABT0XS82_9ACTN</name>
<feature type="chain" id="PRO_5047056107" evidence="2">
    <location>
        <begin position="19"/>
        <end position="256"/>
    </location>
</feature>
<accession>A0ABT0XS82</accession>
<feature type="domain" description="DUF3152" evidence="3">
    <location>
        <begin position="56"/>
        <end position="222"/>
    </location>
</feature>
<gene>
    <name evidence="4" type="ORF">LXN57_00485</name>
</gene>
<feature type="signal peptide" evidence="2">
    <location>
        <begin position="1"/>
        <end position="18"/>
    </location>
</feature>
<evidence type="ECO:0000256" key="2">
    <source>
        <dbReference type="SAM" id="SignalP"/>
    </source>
</evidence>
<dbReference type="Pfam" id="PF11350">
    <property type="entry name" value="DUF3152"/>
    <property type="match status" value="1"/>
</dbReference>